<evidence type="ECO:0000256" key="1">
    <source>
        <dbReference type="ARBA" id="ARBA00022603"/>
    </source>
</evidence>
<dbReference type="RefSeq" id="WP_347704126.1">
    <property type="nucleotide sequence ID" value="NZ_JBDPZD010000002.1"/>
</dbReference>
<keyword evidence="4" id="KW-0472">Membrane</keyword>
<evidence type="ECO:0000313" key="6">
    <source>
        <dbReference type="Proteomes" id="UP001495147"/>
    </source>
</evidence>
<protein>
    <submittedName>
        <fullName evidence="5">Class I SAM-dependent methyltransferase</fullName>
    </submittedName>
</protein>
<dbReference type="SUPFAM" id="SSF53335">
    <property type="entry name" value="S-adenosyl-L-methionine-dependent methyltransferases"/>
    <property type="match status" value="1"/>
</dbReference>
<gene>
    <name evidence="5" type="ORF">ABDJ85_07380</name>
</gene>
<dbReference type="Proteomes" id="UP001495147">
    <property type="component" value="Unassembled WGS sequence"/>
</dbReference>
<organism evidence="5 6">
    <name type="scientific">Roseateles paludis</name>
    <dbReference type="NCBI Taxonomy" id="3145238"/>
    <lineage>
        <taxon>Bacteria</taxon>
        <taxon>Pseudomonadati</taxon>
        <taxon>Pseudomonadota</taxon>
        <taxon>Betaproteobacteria</taxon>
        <taxon>Burkholderiales</taxon>
        <taxon>Sphaerotilaceae</taxon>
        <taxon>Roseateles</taxon>
    </lineage>
</organism>
<keyword evidence="3" id="KW-0949">S-adenosyl-L-methionine</keyword>
<keyword evidence="4" id="KW-0812">Transmembrane</keyword>
<dbReference type="Gene3D" id="3.40.50.150">
    <property type="entry name" value="Vaccinia Virus protein VP39"/>
    <property type="match status" value="1"/>
</dbReference>
<dbReference type="EMBL" id="JBDPZD010000002">
    <property type="protein sequence ID" value="MEO3691286.1"/>
    <property type="molecule type" value="Genomic_DNA"/>
</dbReference>
<dbReference type="InterPro" id="IPR026170">
    <property type="entry name" value="FAM173A/B"/>
</dbReference>
<keyword evidence="1 5" id="KW-0489">Methyltransferase</keyword>
<dbReference type="InterPro" id="IPR029063">
    <property type="entry name" value="SAM-dependent_MTases_sf"/>
</dbReference>
<dbReference type="GO" id="GO:0008168">
    <property type="term" value="F:methyltransferase activity"/>
    <property type="evidence" value="ECO:0007669"/>
    <property type="project" value="UniProtKB-KW"/>
</dbReference>
<evidence type="ECO:0000313" key="5">
    <source>
        <dbReference type="EMBL" id="MEO3691286.1"/>
    </source>
</evidence>
<proteinExistence type="predicted"/>
<dbReference type="PANTHER" id="PTHR13610">
    <property type="entry name" value="METHYLTRANSFERASE DOMAIN-CONTAINING PROTEIN"/>
    <property type="match status" value="1"/>
</dbReference>
<sequence length="243" mass="26668">MPVLRWPLSALLSWLLAWGAVWLSGHLGWAGWGALAVGLAVAALLAMLQRARWRRAIVALGFPVSALALGLPADWPAWLWALPLLLVWAVYPRRAWRDAPVFPTPAGSLEPLASHLQLPPTSRVLDAGSGAGDGLRELCRALPGAAVEGIESSLALRLLSRLRVPAARVHAGDMWQLDWAPYQLVYLFQRPESMAPAWRKAQTQMAPGSWLVSLDFAIPDVSPRAKWQISTGQTVWVYRTQGR</sequence>
<evidence type="ECO:0000256" key="3">
    <source>
        <dbReference type="ARBA" id="ARBA00022691"/>
    </source>
</evidence>
<keyword evidence="4" id="KW-1133">Transmembrane helix</keyword>
<dbReference type="PANTHER" id="PTHR13610:SF9">
    <property type="entry name" value="FI06469P"/>
    <property type="match status" value="1"/>
</dbReference>
<dbReference type="GO" id="GO:0032259">
    <property type="term" value="P:methylation"/>
    <property type="evidence" value="ECO:0007669"/>
    <property type="project" value="UniProtKB-KW"/>
</dbReference>
<keyword evidence="2" id="KW-0808">Transferase</keyword>
<accession>A0ABV0G0M9</accession>
<evidence type="ECO:0000256" key="2">
    <source>
        <dbReference type="ARBA" id="ARBA00022679"/>
    </source>
</evidence>
<evidence type="ECO:0000256" key="4">
    <source>
        <dbReference type="SAM" id="Phobius"/>
    </source>
</evidence>
<name>A0ABV0G0M9_9BURK</name>
<comment type="caution">
    <text evidence="5">The sequence shown here is derived from an EMBL/GenBank/DDBJ whole genome shotgun (WGS) entry which is preliminary data.</text>
</comment>
<reference evidence="5 6" key="1">
    <citation type="submission" date="2024-05" db="EMBL/GenBank/DDBJ databases">
        <title>Roseateles sp. DJS-2-20 16S ribosomal RNA gene Genome sequencing and assembly.</title>
        <authorList>
            <person name="Woo H."/>
        </authorList>
    </citation>
    <scope>NUCLEOTIDE SEQUENCE [LARGE SCALE GENOMIC DNA]</scope>
    <source>
        <strain evidence="5 6">DJS-2-20</strain>
    </source>
</reference>
<feature type="transmembrane region" description="Helical" evidence="4">
    <location>
        <begin position="29"/>
        <end position="48"/>
    </location>
</feature>
<feature type="transmembrane region" description="Helical" evidence="4">
    <location>
        <begin position="55"/>
        <end position="71"/>
    </location>
</feature>
<keyword evidence="6" id="KW-1185">Reference proteome</keyword>